<evidence type="ECO:0000256" key="3">
    <source>
        <dbReference type="ARBA" id="ARBA00023125"/>
    </source>
</evidence>
<dbReference type="RefSeq" id="WP_326839633.1">
    <property type="nucleotide sequence ID" value="NZ_JBKWRC010000001.1"/>
</dbReference>
<dbReference type="GO" id="GO:0003677">
    <property type="term" value="F:DNA binding"/>
    <property type="evidence" value="ECO:0007669"/>
    <property type="project" value="UniProtKB-KW"/>
</dbReference>
<dbReference type="InterPro" id="IPR016371">
    <property type="entry name" value="RNA_pol_sigma-H_factor"/>
</dbReference>
<evidence type="ECO:0000313" key="8">
    <source>
        <dbReference type="Proteomes" id="UP000754750"/>
    </source>
</evidence>
<evidence type="ECO:0000256" key="1">
    <source>
        <dbReference type="ARBA" id="ARBA00023015"/>
    </source>
</evidence>
<accession>A0A928KPY5</accession>
<protein>
    <submittedName>
        <fullName evidence="7">Sigma-70 family RNA polymerase sigma factor</fullName>
    </submittedName>
</protein>
<dbReference type="Gene3D" id="1.10.1740.10">
    <property type="match status" value="1"/>
</dbReference>
<dbReference type="InterPro" id="IPR014284">
    <property type="entry name" value="RNA_pol_sigma-70_dom"/>
</dbReference>
<dbReference type="InterPro" id="IPR013249">
    <property type="entry name" value="RNA_pol_sigma70_r4_t2"/>
</dbReference>
<dbReference type="Gene3D" id="1.10.10.10">
    <property type="entry name" value="Winged helix-like DNA-binding domain superfamily/Winged helix DNA-binding domain"/>
    <property type="match status" value="1"/>
</dbReference>
<dbReference type="Proteomes" id="UP000754750">
    <property type="component" value="Unassembled WGS sequence"/>
</dbReference>
<evidence type="ECO:0000256" key="2">
    <source>
        <dbReference type="ARBA" id="ARBA00023082"/>
    </source>
</evidence>
<organism evidence="7 8">
    <name type="scientific">Faecalispora sporosphaeroides</name>
    <dbReference type="NCBI Taxonomy" id="1549"/>
    <lineage>
        <taxon>Bacteria</taxon>
        <taxon>Bacillati</taxon>
        <taxon>Bacillota</taxon>
        <taxon>Clostridia</taxon>
        <taxon>Eubacteriales</taxon>
        <taxon>Oscillospiraceae</taxon>
        <taxon>Faecalispora</taxon>
    </lineage>
</organism>
<comment type="caution">
    <text evidence="7">The sequence shown here is derived from an EMBL/GenBank/DDBJ whole genome shotgun (WGS) entry which is preliminary data.</text>
</comment>
<evidence type="ECO:0000256" key="4">
    <source>
        <dbReference type="ARBA" id="ARBA00023163"/>
    </source>
</evidence>
<dbReference type="Pfam" id="PF08281">
    <property type="entry name" value="Sigma70_r4_2"/>
    <property type="match status" value="1"/>
</dbReference>
<evidence type="ECO:0000259" key="5">
    <source>
        <dbReference type="Pfam" id="PF04542"/>
    </source>
</evidence>
<reference evidence="7" key="1">
    <citation type="submission" date="2019-04" db="EMBL/GenBank/DDBJ databases">
        <title>Evolution of Biomass-Degrading Anaerobic Consortia Revealed by Metagenomics.</title>
        <authorList>
            <person name="Peng X."/>
        </authorList>
    </citation>
    <scope>NUCLEOTIDE SEQUENCE</scope>
    <source>
        <strain evidence="7">SIG551</strain>
    </source>
</reference>
<keyword evidence="3" id="KW-0238">DNA-binding</keyword>
<proteinExistence type="predicted"/>
<dbReference type="AlphaFoldDB" id="A0A928KPY5"/>
<name>A0A928KPY5_9FIRM</name>
<dbReference type="GO" id="GO:0006352">
    <property type="term" value="P:DNA-templated transcription initiation"/>
    <property type="evidence" value="ECO:0007669"/>
    <property type="project" value="InterPro"/>
</dbReference>
<gene>
    <name evidence="7" type="ORF">E7512_00070</name>
</gene>
<dbReference type="PANTHER" id="PTHR30385:SF1">
    <property type="entry name" value="RNA POLYMERASE SIGMA-H FACTOR"/>
    <property type="match status" value="1"/>
</dbReference>
<feature type="domain" description="RNA polymerase sigma-70 region 2" evidence="5">
    <location>
        <begin position="36"/>
        <end position="101"/>
    </location>
</feature>
<keyword evidence="1" id="KW-0805">Transcription regulation</keyword>
<evidence type="ECO:0000313" key="7">
    <source>
        <dbReference type="EMBL" id="MBE6831979.1"/>
    </source>
</evidence>
<dbReference type="EMBL" id="SVNY01000001">
    <property type="protein sequence ID" value="MBE6831979.1"/>
    <property type="molecule type" value="Genomic_DNA"/>
</dbReference>
<dbReference type="NCBIfam" id="TIGR02937">
    <property type="entry name" value="sigma70-ECF"/>
    <property type="match status" value="1"/>
</dbReference>
<keyword evidence="4" id="KW-0804">Transcription</keyword>
<sequence>MSEVLILFDLLPELSDQQVAELVNEGNTDAFVELTARYMGLIRGKASAFRGVPIETEDLCQEGLLGLLHAAHSYKASGSASFKTYAGVCIYHQMVTACRSALSRKNLPLHNFVSFYDAEQDESWTASVLSDQIANPETLLIDRENLEGLRARINQSLSKMEQEVLFLYLNGCTYQEIAHKQAVSVKAVDNAIQRVRKKLKNPF</sequence>
<keyword evidence="2" id="KW-0731">Sigma factor</keyword>
<dbReference type="Pfam" id="PF04542">
    <property type="entry name" value="Sigma70_r2"/>
    <property type="match status" value="1"/>
</dbReference>
<evidence type="ECO:0000259" key="6">
    <source>
        <dbReference type="Pfam" id="PF08281"/>
    </source>
</evidence>
<dbReference type="InterPro" id="IPR007627">
    <property type="entry name" value="RNA_pol_sigma70_r2"/>
</dbReference>
<dbReference type="PIRSF" id="PIRSF002939">
    <property type="entry name" value="RNA_polymerase_sigma-H_factor"/>
    <property type="match status" value="1"/>
</dbReference>
<dbReference type="InterPro" id="IPR036388">
    <property type="entry name" value="WH-like_DNA-bd_sf"/>
</dbReference>
<dbReference type="InterPro" id="IPR013324">
    <property type="entry name" value="RNA_pol_sigma_r3/r4-like"/>
</dbReference>
<dbReference type="SUPFAM" id="SSF88946">
    <property type="entry name" value="Sigma2 domain of RNA polymerase sigma factors"/>
    <property type="match status" value="1"/>
</dbReference>
<dbReference type="PANTHER" id="PTHR30385">
    <property type="entry name" value="SIGMA FACTOR F FLAGELLAR"/>
    <property type="match status" value="1"/>
</dbReference>
<dbReference type="GO" id="GO:0016987">
    <property type="term" value="F:sigma factor activity"/>
    <property type="evidence" value="ECO:0007669"/>
    <property type="project" value="UniProtKB-KW"/>
</dbReference>
<feature type="domain" description="RNA polymerase sigma factor 70 region 4 type 2" evidence="6">
    <location>
        <begin position="156"/>
        <end position="199"/>
    </location>
</feature>
<dbReference type="InterPro" id="IPR013325">
    <property type="entry name" value="RNA_pol_sigma_r2"/>
</dbReference>
<dbReference type="SUPFAM" id="SSF88659">
    <property type="entry name" value="Sigma3 and sigma4 domains of RNA polymerase sigma factors"/>
    <property type="match status" value="1"/>
</dbReference>